<dbReference type="RefSeq" id="WP_243848164.1">
    <property type="nucleotide sequence ID" value="NZ_CP048422.1"/>
</dbReference>
<dbReference type="Proteomes" id="UP001500238">
    <property type="component" value="Unassembled WGS sequence"/>
</dbReference>
<reference evidence="2 3" key="1">
    <citation type="journal article" date="2019" name="Int. J. Syst. Evol. Microbiol.">
        <title>The Global Catalogue of Microorganisms (GCM) 10K type strain sequencing project: providing services to taxonomists for standard genome sequencing and annotation.</title>
        <authorList>
            <consortium name="The Broad Institute Genomics Platform"/>
            <consortium name="The Broad Institute Genome Sequencing Center for Infectious Disease"/>
            <person name="Wu L."/>
            <person name="Ma J."/>
        </authorList>
    </citation>
    <scope>NUCLEOTIDE SEQUENCE [LARGE SCALE GENOMIC DNA]</scope>
    <source>
        <strain evidence="2 3">JCM 14603</strain>
    </source>
</reference>
<feature type="domain" description="RNase H type-1" evidence="1">
    <location>
        <begin position="1"/>
        <end position="127"/>
    </location>
</feature>
<dbReference type="InterPro" id="IPR036397">
    <property type="entry name" value="RNaseH_sf"/>
</dbReference>
<dbReference type="Gene3D" id="3.30.420.10">
    <property type="entry name" value="Ribonuclease H-like superfamily/Ribonuclease H"/>
    <property type="match status" value="1"/>
</dbReference>
<organism evidence="2 3">
    <name type="scientific">Sphingomonas insulae</name>
    <dbReference type="NCBI Taxonomy" id="424800"/>
    <lineage>
        <taxon>Bacteria</taxon>
        <taxon>Pseudomonadati</taxon>
        <taxon>Pseudomonadota</taxon>
        <taxon>Alphaproteobacteria</taxon>
        <taxon>Sphingomonadales</taxon>
        <taxon>Sphingomonadaceae</taxon>
        <taxon>Sphingomonas</taxon>
    </lineage>
</organism>
<sequence>MTGRMTVYFDGGARPNPGRMEIAVVTGGRSHVRDDVGQGDNCTAEWLALCFAAEIARAAAAQDVLFVGDSRTIVEQALGRWACRSPQLQPHLAAYRAIVAAIPRVHVRHVRRSKNLAGYALAQRHPR</sequence>
<comment type="caution">
    <text evidence="2">The sequence shown here is derived from an EMBL/GenBank/DDBJ whole genome shotgun (WGS) entry which is preliminary data.</text>
</comment>
<evidence type="ECO:0000313" key="3">
    <source>
        <dbReference type="Proteomes" id="UP001500238"/>
    </source>
</evidence>
<dbReference type="InterPro" id="IPR002156">
    <property type="entry name" value="RNaseH_domain"/>
</dbReference>
<accession>A0ABN1HX18</accession>
<dbReference type="SUPFAM" id="SSF53098">
    <property type="entry name" value="Ribonuclease H-like"/>
    <property type="match status" value="1"/>
</dbReference>
<dbReference type="EMBL" id="BAAAES010000008">
    <property type="protein sequence ID" value="GAA0670395.1"/>
    <property type="molecule type" value="Genomic_DNA"/>
</dbReference>
<protein>
    <recommendedName>
        <fullName evidence="1">RNase H type-1 domain-containing protein</fullName>
    </recommendedName>
</protein>
<keyword evidence="3" id="KW-1185">Reference proteome</keyword>
<gene>
    <name evidence="2" type="ORF">GCM10009102_21350</name>
</gene>
<evidence type="ECO:0000259" key="1">
    <source>
        <dbReference type="PROSITE" id="PS50879"/>
    </source>
</evidence>
<proteinExistence type="predicted"/>
<evidence type="ECO:0000313" key="2">
    <source>
        <dbReference type="EMBL" id="GAA0670395.1"/>
    </source>
</evidence>
<dbReference type="Pfam" id="PF13456">
    <property type="entry name" value="RVT_3"/>
    <property type="match status" value="1"/>
</dbReference>
<dbReference type="InterPro" id="IPR012337">
    <property type="entry name" value="RNaseH-like_sf"/>
</dbReference>
<name>A0ABN1HX18_9SPHN</name>
<dbReference type="PROSITE" id="PS50879">
    <property type="entry name" value="RNASE_H_1"/>
    <property type="match status" value="1"/>
</dbReference>